<dbReference type="Proteomes" id="UP000035579">
    <property type="component" value="Chromosome"/>
</dbReference>
<dbReference type="Proteomes" id="UP000256345">
    <property type="component" value="Unassembled WGS sequence"/>
</dbReference>
<dbReference type="EMBL" id="CP011509">
    <property type="protein sequence ID" value="AKJ03952.1"/>
    <property type="molecule type" value="Genomic_DNA"/>
</dbReference>
<dbReference type="Pfam" id="PF23657">
    <property type="entry name" value="DUF7151"/>
    <property type="match status" value="5"/>
</dbReference>
<feature type="region of interest" description="Disordered" evidence="1">
    <location>
        <begin position="48"/>
        <end position="74"/>
    </location>
</feature>
<evidence type="ECO:0000256" key="1">
    <source>
        <dbReference type="SAM" id="MobiDB-lite"/>
    </source>
</evidence>
<dbReference type="RefSeq" id="WP_047857879.1">
    <property type="nucleotide sequence ID" value="NZ_CP011509.1"/>
</dbReference>
<feature type="domain" description="DUF7151" evidence="2">
    <location>
        <begin position="262"/>
        <end position="306"/>
    </location>
</feature>
<dbReference type="EMBL" id="QUMU01000016">
    <property type="protein sequence ID" value="REG23726.1"/>
    <property type="molecule type" value="Genomic_DNA"/>
</dbReference>
<reference evidence="4 6" key="2">
    <citation type="submission" date="2018-08" db="EMBL/GenBank/DDBJ databases">
        <title>Genomic Encyclopedia of Archaeal and Bacterial Type Strains, Phase II (KMG-II): from individual species to whole genera.</title>
        <authorList>
            <person name="Goeker M."/>
        </authorList>
    </citation>
    <scope>NUCLEOTIDE SEQUENCE [LARGE SCALE GENOMIC DNA]</scope>
    <source>
        <strain evidence="4 6">DSM 2261</strain>
    </source>
</reference>
<protein>
    <submittedName>
        <fullName evidence="3">Phage tail fiber protein</fullName>
    </submittedName>
</protein>
<proteinExistence type="predicted"/>
<dbReference type="InterPro" id="IPR055575">
    <property type="entry name" value="DUF7151"/>
</dbReference>
<feature type="domain" description="DUF7151" evidence="2">
    <location>
        <begin position="204"/>
        <end position="248"/>
    </location>
</feature>
<dbReference type="AlphaFoldDB" id="A0AAC8QA56"/>
<evidence type="ECO:0000259" key="2">
    <source>
        <dbReference type="Pfam" id="PF23657"/>
    </source>
</evidence>
<feature type="compositionally biased region" description="Acidic residues" evidence="1">
    <location>
        <begin position="65"/>
        <end position="74"/>
    </location>
</feature>
<feature type="domain" description="DUF7151" evidence="2">
    <location>
        <begin position="150"/>
        <end position="193"/>
    </location>
</feature>
<accession>A0AAC8QA56</accession>
<reference evidence="3 5" key="1">
    <citation type="submission" date="2015-05" db="EMBL/GenBank/DDBJ databases">
        <title>Genome assembly of Archangium gephyra DSM 2261.</title>
        <authorList>
            <person name="Sharma G."/>
            <person name="Subramanian S."/>
        </authorList>
    </citation>
    <scope>NUCLEOTIDE SEQUENCE [LARGE SCALE GENOMIC DNA]</scope>
    <source>
        <strain evidence="3 5">DSM 2261</strain>
    </source>
</reference>
<evidence type="ECO:0000313" key="4">
    <source>
        <dbReference type="EMBL" id="REG23726.1"/>
    </source>
</evidence>
<feature type="domain" description="DUF7151" evidence="2">
    <location>
        <begin position="94"/>
        <end position="138"/>
    </location>
</feature>
<feature type="domain" description="DUF7151" evidence="2">
    <location>
        <begin position="38"/>
        <end position="83"/>
    </location>
</feature>
<gene>
    <name evidence="3" type="ORF">AA314_05578</name>
    <name evidence="4" type="ORF">ATI61_116198</name>
</gene>
<dbReference type="PROSITE" id="PS00018">
    <property type="entry name" value="EF_HAND_1"/>
    <property type="match status" value="2"/>
</dbReference>
<evidence type="ECO:0000313" key="3">
    <source>
        <dbReference type="EMBL" id="AKJ03952.1"/>
    </source>
</evidence>
<dbReference type="KEGG" id="age:AA314_05578"/>
<name>A0AAC8QA56_9BACT</name>
<dbReference type="InterPro" id="IPR018247">
    <property type="entry name" value="EF_Hand_1_Ca_BS"/>
</dbReference>
<evidence type="ECO:0000313" key="5">
    <source>
        <dbReference type="Proteomes" id="UP000035579"/>
    </source>
</evidence>
<keyword evidence="6" id="KW-1185">Reference proteome</keyword>
<sequence>MSQQWSWRPSVVAGLVFAVTACSSPSEVPGADGQSGKNAAVRLIPEAPGARCPQGGTALQTGLDDNGDGSLSDDEVEQTSYVCSGSGTQTGGMSLVKLMPEAAGARCASGGTAVLSGRDTNADGLQGDSEVTHTQYLCNGEHEKKGNAYLMKMLSEAAGSNCPQGGTAVLGGIDVNVNGQLESTEVTTTQYVCTGSTGASGTEALVKLDAAPANANCGQGGTAVKSGFDANGDGTLGTSEVTNTTFVCNALTETTDPNRGEALVRLDSEPAGASCAYGGTAVKTGFDSNADGKLSDSEVTTTQLVCSAANFFRTKWANNQPGSYDSGEITNLWVPVSRRVWIYKTSDTSRIKLTVSDNFRVGINYNTGNGWYSVRMNGGSINCDARQYNANASGWGQNYHLPFANVCLTDQLPKGLYEFDVWSMANGGTSYIGHGMSGSALLLAEELDGSRPYAFSKAGGPNITAVPSYSKVNGREVTFLKQSASTLLKVTLADTLRTGLNQNGGWGTVMVRLDGVNTSCYTGKYDAQGTGGDLHNPFVMTCVLPNVSAAQHTLDVTLSANSSGQAYLGWERSNPLLLVEELPNTGITYSNMGFASGEISGVWAGVGARQIVHYVSAPGKTVKVTYSDTFRAVAGCNGRMGQFQLYVDYQPTGCINSQYVWNAGAVQDHHHPTNQTCIIPNLTPGPHTFSIWSTTLHGDGSSCGSNYFGWNRGQNLLLVEELP</sequence>
<organism evidence="3 5">
    <name type="scientific">Archangium gephyra</name>
    <dbReference type="NCBI Taxonomy" id="48"/>
    <lineage>
        <taxon>Bacteria</taxon>
        <taxon>Pseudomonadati</taxon>
        <taxon>Myxococcota</taxon>
        <taxon>Myxococcia</taxon>
        <taxon>Myxococcales</taxon>
        <taxon>Cystobacterineae</taxon>
        <taxon>Archangiaceae</taxon>
        <taxon>Archangium</taxon>
    </lineage>
</organism>
<evidence type="ECO:0000313" key="6">
    <source>
        <dbReference type="Proteomes" id="UP000256345"/>
    </source>
</evidence>